<feature type="compositionally biased region" description="Low complexity" evidence="1">
    <location>
        <begin position="157"/>
        <end position="170"/>
    </location>
</feature>
<feature type="compositionally biased region" description="Pro residues" evidence="1">
    <location>
        <begin position="292"/>
        <end position="309"/>
    </location>
</feature>
<reference evidence="2 3" key="1">
    <citation type="submission" date="2017-05" db="EMBL/GenBank/DDBJ databases">
        <title>Genome sequence for an aflatoxigenic pathogen of Argentinian peanut, Aspergillus arachidicola.</title>
        <authorList>
            <person name="Moore G."/>
            <person name="Beltz S.B."/>
            <person name="Mack B.M."/>
        </authorList>
    </citation>
    <scope>NUCLEOTIDE SEQUENCE [LARGE SCALE GENOMIC DNA]</scope>
    <source>
        <strain evidence="2 3">CBS 117610</strain>
    </source>
</reference>
<protein>
    <submittedName>
        <fullName evidence="2">Uncharacterized protein</fullName>
    </submittedName>
</protein>
<evidence type="ECO:0000313" key="3">
    <source>
        <dbReference type="Proteomes" id="UP000231358"/>
    </source>
</evidence>
<sequence>MTDSSRIDSSGTPAKARGSWRINKPRRRRARHSQRVTESNSQAAQAGDAHGDDSRADALGEPDSESDNAFEKIMQRKEIREVATQLVHGKMEGYWTVVANLCALLQMAWRKAPFLFPLMKEALGPNRALITLIRKGPHADIIPQSVLPWPCCDDEQPGSPAAPARLSSPSPAVPSPDAPIVQPQTADGPSSATPAAPSTLTAQHQSPAVQSTQAASEWTATAAVGGGHPLQQTAQPPQSQASNPSPPAPRSGIPDHPPAGQLGVPNTVAQPPTYSGSVAYQPPTAGLTTAPAPGPAGPAGPPARPPVPMPTASQVPQAPLWTTDAVPHIASVQPPSAPGVAPGPYPGQSVSHGVAAGTPHSSQPQVNQSMHPTALAYGSLHPQVTGHLPSGQLYVGPAGQVVQAGHAFQTGQAGQVLQTGQTGQVVQTGQAIQAGQAVQAGQTVQTVQAGPTAQTAHTVQAVQAGLGAPPQPSFPMAHGQPAAAVPNSGGLLTAAQPVQHWTPGVAGLPQAATQTVPPTQPVNAALSAQPADPCQGTLVHPGQPQASTQPSTGHPPVEPSQQTPWPPQQQNDSAMDSDPYGLSLLDSWSLFK</sequence>
<evidence type="ECO:0000256" key="1">
    <source>
        <dbReference type="SAM" id="MobiDB-lite"/>
    </source>
</evidence>
<feature type="region of interest" description="Disordered" evidence="1">
    <location>
        <begin position="509"/>
        <end position="592"/>
    </location>
</feature>
<gene>
    <name evidence="2" type="ORF">AARAC_011831</name>
</gene>
<feature type="compositionally biased region" description="Polar residues" evidence="1">
    <location>
        <begin position="267"/>
        <end position="278"/>
    </location>
</feature>
<dbReference type="Proteomes" id="UP000231358">
    <property type="component" value="Unassembled WGS sequence"/>
</dbReference>
<dbReference type="EMBL" id="NEXV01000701">
    <property type="protein sequence ID" value="PIG79219.1"/>
    <property type="molecule type" value="Genomic_DNA"/>
</dbReference>
<dbReference type="STRING" id="656916.A0A2G7FFF9"/>
<organism evidence="2 3">
    <name type="scientific">Aspergillus arachidicola</name>
    <dbReference type="NCBI Taxonomy" id="656916"/>
    <lineage>
        <taxon>Eukaryota</taxon>
        <taxon>Fungi</taxon>
        <taxon>Dikarya</taxon>
        <taxon>Ascomycota</taxon>
        <taxon>Pezizomycotina</taxon>
        <taxon>Eurotiomycetes</taxon>
        <taxon>Eurotiomycetidae</taxon>
        <taxon>Eurotiales</taxon>
        <taxon>Aspergillaceae</taxon>
        <taxon>Aspergillus</taxon>
        <taxon>Aspergillus subgen. Circumdati</taxon>
    </lineage>
</organism>
<feature type="compositionally biased region" description="Low complexity" evidence="1">
    <location>
        <begin position="282"/>
        <end position="291"/>
    </location>
</feature>
<feature type="compositionally biased region" description="Low complexity" evidence="1">
    <location>
        <begin position="189"/>
        <end position="202"/>
    </location>
</feature>
<proteinExistence type="predicted"/>
<feature type="compositionally biased region" description="Basic and acidic residues" evidence="1">
    <location>
        <begin position="49"/>
        <end position="58"/>
    </location>
</feature>
<name>A0A2G7FFF9_9EURO</name>
<evidence type="ECO:0000313" key="2">
    <source>
        <dbReference type="EMBL" id="PIG79219.1"/>
    </source>
</evidence>
<feature type="region of interest" description="Disordered" evidence="1">
    <location>
        <begin position="1"/>
        <end position="68"/>
    </location>
</feature>
<feature type="compositionally biased region" description="Polar residues" evidence="1">
    <location>
        <begin position="1"/>
        <end position="12"/>
    </location>
</feature>
<dbReference type="AlphaFoldDB" id="A0A2G7FFF9"/>
<feature type="compositionally biased region" description="Low complexity" evidence="1">
    <location>
        <begin position="229"/>
        <end position="243"/>
    </location>
</feature>
<comment type="caution">
    <text evidence="2">The sequence shown here is derived from an EMBL/GenBank/DDBJ whole genome shotgun (WGS) entry which is preliminary data.</text>
</comment>
<feature type="region of interest" description="Disordered" evidence="1">
    <location>
        <begin position="150"/>
        <end position="315"/>
    </location>
</feature>
<feature type="compositionally biased region" description="Basic residues" evidence="1">
    <location>
        <begin position="23"/>
        <end position="34"/>
    </location>
</feature>
<keyword evidence="3" id="KW-1185">Reference proteome</keyword>
<accession>A0A2G7FFF9</accession>
<feature type="compositionally biased region" description="Polar residues" evidence="1">
    <location>
        <begin position="203"/>
        <end position="219"/>
    </location>
</feature>